<dbReference type="CDD" id="cd17316">
    <property type="entry name" value="MFS_SV2_like"/>
    <property type="match status" value="1"/>
</dbReference>
<feature type="transmembrane region" description="Helical" evidence="6">
    <location>
        <begin position="298"/>
        <end position="316"/>
    </location>
</feature>
<evidence type="ECO:0000256" key="4">
    <source>
        <dbReference type="ARBA" id="ARBA00022989"/>
    </source>
</evidence>
<evidence type="ECO:0000256" key="1">
    <source>
        <dbReference type="ARBA" id="ARBA00004141"/>
    </source>
</evidence>
<evidence type="ECO:0000256" key="6">
    <source>
        <dbReference type="SAM" id="Phobius"/>
    </source>
</evidence>
<accession>A0A6A9QFG8</accession>
<dbReference type="Pfam" id="PF07690">
    <property type="entry name" value="MFS_1"/>
    <property type="match status" value="1"/>
</dbReference>
<keyword evidence="2" id="KW-0813">Transport</keyword>
<evidence type="ECO:0000313" key="8">
    <source>
        <dbReference type="EMBL" id="MUM64914.1"/>
    </source>
</evidence>
<dbReference type="OrthoDB" id="117970at2157"/>
<feature type="transmembrane region" description="Helical" evidence="6">
    <location>
        <begin position="21"/>
        <end position="36"/>
    </location>
</feature>
<feature type="transmembrane region" description="Helical" evidence="6">
    <location>
        <begin position="328"/>
        <end position="345"/>
    </location>
</feature>
<evidence type="ECO:0000256" key="3">
    <source>
        <dbReference type="ARBA" id="ARBA00022692"/>
    </source>
</evidence>
<comment type="subcellular location">
    <subcellularLocation>
        <location evidence="1">Membrane</location>
        <topology evidence="1">Multi-pass membrane protein</topology>
    </subcellularLocation>
</comment>
<comment type="caution">
    <text evidence="8">The sequence shown here is derived from an EMBL/GenBank/DDBJ whole genome shotgun (WGS) entry which is preliminary data.</text>
</comment>
<feature type="transmembrane region" description="Helical" evidence="6">
    <location>
        <begin position="385"/>
        <end position="409"/>
    </location>
</feature>
<dbReference type="SUPFAM" id="SSF103473">
    <property type="entry name" value="MFS general substrate transporter"/>
    <property type="match status" value="1"/>
</dbReference>
<dbReference type="PROSITE" id="PS50850">
    <property type="entry name" value="MFS"/>
    <property type="match status" value="1"/>
</dbReference>
<organism evidence="8 9">
    <name type="scientific">Acidianus infernus</name>
    <dbReference type="NCBI Taxonomy" id="12915"/>
    <lineage>
        <taxon>Archaea</taxon>
        <taxon>Thermoproteota</taxon>
        <taxon>Thermoprotei</taxon>
        <taxon>Sulfolobales</taxon>
        <taxon>Sulfolobaceae</taxon>
        <taxon>Acidianus</taxon>
    </lineage>
</organism>
<proteinExistence type="predicted"/>
<dbReference type="RefSeq" id="WP_155863292.1">
    <property type="nucleotide sequence ID" value="NZ_WFIY01000004.1"/>
</dbReference>
<dbReference type="Proteomes" id="UP000440125">
    <property type="component" value="Unassembled WGS sequence"/>
</dbReference>
<dbReference type="Gene3D" id="1.20.1250.20">
    <property type="entry name" value="MFS general substrate transporter like domains"/>
    <property type="match status" value="1"/>
</dbReference>
<dbReference type="PANTHER" id="PTHR23511">
    <property type="entry name" value="SYNAPTIC VESICLE GLYCOPROTEIN 2"/>
    <property type="match status" value="1"/>
</dbReference>
<feature type="domain" description="Major facilitator superfamily (MFS) profile" evidence="7">
    <location>
        <begin position="25"/>
        <end position="441"/>
    </location>
</feature>
<dbReference type="InterPro" id="IPR011701">
    <property type="entry name" value="MFS"/>
</dbReference>
<dbReference type="GO" id="GO:0016020">
    <property type="term" value="C:membrane"/>
    <property type="evidence" value="ECO:0007669"/>
    <property type="project" value="UniProtKB-SubCell"/>
</dbReference>
<dbReference type="GO" id="GO:0022857">
    <property type="term" value="F:transmembrane transporter activity"/>
    <property type="evidence" value="ECO:0007669"/>
    <property type="project" value="InterPro"/>
</dbReference>
<evidence type="ECO:0000256" key="2">
    <source>
        <dbReference type="ARBA" id="ARBA00022448"/>
    </source>
</evidence>
<feature type="transmembrane region" description="Helical" evidence="6">
    <location>
        <begin position="116"/>
        <end position="137"/>
    </location>
</feature>
<feature type="transmembrane region" description="Helical" evidence="6">
    <location>
        <begin position="149"/>
        <end position="172"/>
    </location>
</feature>
<feature type="transmembrane region" description="Helical" evidence="6">
    <location>
        <begin position="261"/>
        <end position="278"/>
    </location>
</feature>
<feature type="transmembrane region" description="Helical" evidence="6">
    <location>
        <begin position="56"/>
        <end position="78"/>
    </location>
</feature>
<gene>
    <name evidence="8" type="ORF">D1867_06570</name>
</gene>
<dbReference type="InterPro" id="IPR020846">
    <property type="entry name" value="MFS_dom"/>
</dbReference>
<protein>
    <submittedName>
        <fullName evidence="8">MFS transporter</fullName>
    </submittedName>
</protein>
<feature type="transmembrane region" description="Helical" evidence="6">
    <location>
        <begin position="178"/>
        <end position="197"/>
    </location>
</feature>
<keyword evidence="4 6" id="KW-1133">Transmembrane helix</keyword>
<keyword evidence="3 6" id="KW-0812">Transmembrane</keyword>
<evidence type="ECO:0000259" key="7">
    <source>
        <dbReference type="PROSITE" id="PS50850"/>
    </source>
</evidence>
<evidence type="ECO:0000256" key="5">
    <source>
        <dbReference type="ARBA" id="ARBA00023136"/>
    </source>
</evidence>
<keyword evidence="5 6" id="KW-0472">Membrane</keyword>
<name>A0A6A9QFG8_ACIIN</name>
<dbReference type="AlphaFoldDB" id="A0A6A9QFG8"/>
<sequence>MNNNANRSVSEIMDNLQKMPISTWLFMVISASYFFVEYDLFDLSYVLPAIISTFKISSTLASLALTSTFIGGVIGELSGGYLSDNFGRKFMLIIGLVTYSISTILSALSVNILMLIITRFFVGWGTYVDFNSVITYLAEMSPKHSRGKIISYSSSIGIALGALVVTVVSYLLAPIPNIGWRLVFILGGIVGITFAVLRKDLPESPRWLEKKGKLDKAKLTLEKLHINIQEPLIPLIPSNYNNSHKSSPLANLKILVDKSHLKYFLIFLISWIMFYSAFDGEGITVPTILTEHGYTLASTLRFFVVSGSVAFVFYVISALTAEKTQRKYLATLAALLTGIFMALLGTLYNAILIYVSLASLSSLGAFIFPYTYLLTVEHFPTEVRATAFAFTDGIAHLLLAFMPIIILTVSAKYGFFNTMLILAVMMIVGGILLLFTKATTGKSLDETSK</sequence>
<feature type="transmembrane region" description="Helical" evidence="6">
    <location>
        <begin position="351"/>
        <end position="373"/>
    </location>
</feature>
<feature type="transmembrane region" description="Helical" evidence="6">
    <location>
        <begin position="415"/>
        <end position="435"/>
    </location>
</feature>
<dbReference type="InterPro" id="IPR005829">
    <property type="entry name" value="Sugar_transporter_CS"/>
</dbReference>
<keyword evidence="9" id="KW-1185">Reference proteome</keyword>
<evidence type="ECO:0000313" key="9">
    <source>
        <dbReference type="Proteomes" id="UP000440125"/>
    </source>
</evidence>
<dbReference type="PROSITE" id="PS00216">
    <property type="entry name" value="SUGAR_TRANSPORT_1"/>
    <property type="match status" value="1"/>
</dbReference>
<dbReference type="InterPro" id="IPR036259">
    <property type="entry name" value="MFS_trans_sf"/>
</dbReference>
<feature type="transmembrane region" description="Helical" evidence="6">
    <location>
        <begin position="90"/>
        <end position="110"/>
    </location>
</feature>
<dbReference type="EMBL" id="WFIY01000004">
    <property type="protein sequence ID" value="MUM64914.1"/>
    <property type="molecule type" value="Genomic_DNA"/>
</dbReference>
<reference evidence="8 9" key="1">
    <citation type="submission" date="2019-10" db="EMBL/GenBank/DDBJ databases">
        <title>Genome Sequences from Six Type Strain Members of the Archaeal Family Sulfolobaceae: Acidianus ambivalens, Acidianus infernus, Metallosphaera prunae, Stygiolobus azoricus, Sulfolobus metallicus, and Sulfurisphaera ohwakuensis.</title>
        <authorList>
            <person name="Counts J.A."/>
            <person name="Kelly R.M."/>
        </authorList>
    </citation>
    <scope>NUCLEOTIDE SEQUENCE [LARGE SCALE GENOMIC DNA]</scope>
    <source>
        <strain evidence="8 9">DSM 3191</strain>
    </source>
</reference>